<comment type="caution">
    <text evidence="2">The sequence shown here is derived from an EMBL/GenBank/DDBJ whole genome shotgun (WGS) entry which is preliminary data.</text>
</comment>
<reference evidence="2 3" key="1">
    <citation type="submission" date="2019-09" db="EMBL/GenBank/DDBJ databases">
        <title>Draft genome sequences of 48 bacterial type strains from the CCUG.</title>
        <authorList>
            <person name="Tunovic T."/>
            <person name="Pineiro-Iglesias B."/>
            <person name="Unosson C."/>
            <person name="Inganas E."/>
            <person name="Ohlen M."/>
            <person name="Cardew S."/>
            <person name="Jensie-Markopoulos S."/>
            <person name="Salva-Serra F."/>
            <person name="Jaen-Luchoro D."/>
            <person name="Karlsson R."/>
            <person name="Svensson-Stadler L."/>
            <person name="Chun J."/>
            <person name="Moore E."/>
        </authorList>
    </citation>
    <scope>NUCLEOTIDE SEQUENCE [LARGE SCALE GENOMIC DNA]</scope>
    <source>
        <strain evidence="2 3">CCUG 48643</strain>
    </source>
</reference>
<dbReference type="AlphaFoldDB" id="A0A7V7NSU9"/>
<proteinExistence type="predicted"/>
<evidence type="ECO:0000313" key="3">
    <source>
        <dbReference type="Proteomes" id="UP000423756"/>
    </source>
</evidence>
<dbReference type="GeneID" id="77344932"/>
<keyword evidence="1" id="KW-0732">Signal</keyword>
<dbReference type="SUPFAM" id="SSF52833">
    <property type="entry name" value="Thioredoxin-like"/>
    <property type="match status" value="1"/>
</dbReference>
<dbReference type="NCBIfam" id="TIGR02738">
    <property type="entry name" value="TrbB"/>
    <property type="match status" value="1"/>
</dbReference>
<organism evidence="2 3">
    <name type="scientific">Vibrio chagasii</name>
    <dbReference type="NCBI Taxonomy" id="170679"/>
    <lineage>
        <taxon>Bacteria</taxon>
        <taxon>Pseudomonadati</taxon>
        <taxon>Pseudomonadota</taxon>
        <taxon>Gammaproteobacteria</taxon>
        <taxon>Vibrionales</taxon>
        <taxon>Vibrionaceae</taxon>
        <taxon>Vibrio</taxon>
    </lineage>
</organism>
<dbReference type="GO" id="GO:0016853">
    <property type="term" value="F:isomerase activity"/>
    <property type="evidence" value="ECO:0007669"/>
    <property type="project" value="UniProtKB-KW"/>
</dbReference>
<accession>A0A7V7NSU9</accession>
<protein>
    <submittedName>
        <fullName evidence="2">Type-F conjugative transfer system pilin assembly thiol-disulfide isomerase TrbB</fullName>
    </submittedName>
</protein>
<keyword evidence="2" id="KW-0413">Isomerase</keyword>
<dbReference type="Proteomes" id="UP000423756">
    <property type="component" value="Unassembled WGS sequence"/>
</dbReference>
<dbReference type="Gene3D" id="3.40.30.10">
    <property type="entry name" value="Glutaredoxin"/>
    <property type="match status" value="1"/>
</dbReference>
<dbReference type="Pfam" id="PF13728">
    <property type="entry name" value="TraF"/>
    <property type="match status" value="1"/>
</dbReference>
<dbReference type="RefSeq" id="WP_137408137.1">
    <property type="nucleotide sequence ID" value="NZ_AP025469.1"/>
</dbReference>
<evidence type="ECO:0000313" key="2">
    <source>
        <dbReference type="EMBL" id="KAB0478840.1"/>
    </source>
</evidence>
<feature type="chain" id="PRO_5031095903" evidence="1">
    <location>
        <begin position="22"/>
        <end position="138"/>
    </location>
</feature>
<sequence>MLLRTITVFFLLMSSFTPLQAATNDDYAMVFFFRSDCPYCHRFAPKIKNVTERQQLQTYAFSLDGQSIPHYPVPIPATPEISQMFFENPRSITVPATFLINVNSQKFVRVSVGDVTANQLESSVRRILSDPEVLEAIQ</sequence>
<dbReference type="EMBL" id="VZPX01000034">
    <property type="protein sequence ID" value="KAB0478840.1"/>
    <property type="molecule type" value="Genomic_DNA"/>
</dbReference>
<evidence type="ECO:0000256" key="1">
    <source>
        <dbReference type="SAM" id="SignalP"/>
    </source>
</evidence>
<dbReference type="InterPro" id="IPR014109">
    <property type="entry name" value="Thiol-disulphide_isomerase_rbB"/>
</dbReference>
<dbReference type="InterPro" id="IPR036249">
    <property type="entry name" value="Thioredoxin-like_sf"/>
</dbReference>
<name>A0A7V7NSU9_9VIBR</name>
<gene>
    <name evidence="2" type="primary">trbB</name>
    <name evidence="2" type="ORF">F7Q91_15825</name>
</gene>
<dbReference type="InterPro" id="IPR039555">
    <property type="entry name" value="TraF/TrbB"/>
</dbReference>
<feature type="signal peptide" evidence="1">
    <location>
        <begin position="1"/>
        <end position="21"/>
    </location>
</feature>